<dbReference type="Proteomes" id="UP000194632">
    <property type="component" value="Unassembled WGS sequence"/>
</dbReference>
<dbReference type="Pfam" id="PF00296">
    <property type="entry name" value="Bac_luciferase"/>
    <property type="match status" value="1"/>
</dbReference>
<evidence type="ECO:0000256" key="1">
    <source>
        <dbReference type="ARBA" id="ARBA00023002"/>
    </source>
</evidence>
<dbReference type="GO" id="GO:0016705">
    <property type="term" value="F:oxidoreductase activity, acting on paired donors, with incorporation or reduction of molecular oxygen"/>
    <property type="evidence" value="ECO:0007669"/>
    <property type="project" value="InterPro"/>
</dbReference>
<dbReference type="STRING" id="417102.CA982_16125"/>
<dbReference type="Gene3D" id="3.20.20.30">
    <property type="entry name" value="Luciferase-like domain"/>
    <property type="match status" value="1"/>
</dbReference>
<proteinExistence type="predicted"/>
<reference evidence="4 5" key="1">
    <citation type="submission" date="2017-05" db="EMBL/GenBank/DDBJ databases">
        <title>Biotechnological potential of actinobacteria isolated from South African environments.</title>
        <authorList>
            <person name="Le Roes-Hill M."/>
            <person name="Prins A."/>
            <person name="Durrell K.A."/>
        </authorList>
    </citation>
    <scope>NUCLEOTIDE SEQUENCE [LARGE SCALE GENOMIC DNA]</scope>
    <source>
        <strain evidence="4">BS2</strain>
    </source>
</reference>
<sequence length="353" mass="38527">MDSHTAVSDVELGLDTFGDITADADGTLRSGARTLRDLLEQAVLADEVGVDFLGVGEHHRDDYAVSAPEVVLGAIAARTSRMRLGSAVTVLSSDDPIRVFQRFSTVDALSSGRAEVILGRGSFTESFPLFGFDLSDYEELFSDKLALFAELRTGRPVSWSGSTRSPLHTQAVYPELENPPLPTWIAVGGSPESVVRAASYGLPLMLAIIGGDPLRFQPYVDLYHRALREMDKSPLPVGVHSPGHVADTDAQAREELWPHYREYVGRIGRERGWPPPTRIEFERSTGPGGSLYVGSPDTVARKIASTVRALGLNRFDLKYSHGTLGHAELMRSIELYGTRVIPRVRELLSVESG</sequence>
<keyword evidence="2" id="KW-0503">Monooxygenase</keyword>
<evidence type="ECO:0000313" key="4">
    <source>
        <dbReference type="EMBL" id="OUC77765.1"/>
    </source>
</evidence>
<name>A0A2C9ZIS5_9ACTN</name>
<dbReference type="InterPro" id="IPR036661">
    <property type="entry name" value="Luciferase-like_sf"/>
</dbReference>
<dbReference type="GO" id="GO:0005829">
    <property type="term" value="C:cytosol"/>
    <property type="evidence" value="ECO:0007669"/>
    <property type="project" value="TreeGrafter"/>
</dbReference>
<keyword evidence="1" id="KW-0560">Oxidoreductase</keyword>
<dbReference type="InterPro" id="IPR050766">
    <property type="entry name" value="Bact_Lucif_Oxidored"/>
</dbReference>
<dbReference type="OrthoDB" id="9776438at2"/>
<dbReference type="PANTHER" id="PTHR30137">
    <property type="entry name" value="LUCIFERASE-LIKE MONOOXYGENASE"/>
    <property type="match status" value="1"/>
</dbReference>
<keyword evidence="5" id="KW-1185">Reference proteome</keyword>
<dbReference type="PANTHER" id="PTHR30137:SF8">
    <property type="entry name" value="BLR5498 PROTEIN"/>
    <property type="match status" value="1"/>
</dbReference>
<dbReference type="InterPro" id="IPR011251">
    <property type="entry name" value="Luciferase-like_dom"/>
</dbReference>
<dbReference type="InterPro" id="IPR022290">
    <property type="entry name" value="LLM_Atu2307-like"/>
</dbReference>
<feature type="domain" description="Luciferase-like" evidence="3">
    <location>
        <begin position="24"/>
        <end position="312"/>
    </location>
</feature>
<evidence type="ECO:0000313" key="5">
    <source>
        <dbReference type="Proteomes" id="UP000194632"/>
    </source>
</evidence>
<organism evidence="4 5">
    <name type="scientific">Gordonia lacunae</name>
    <dbReference type="NCBI Taxonomy" id="417102"/>
    <lineage>
        <taxon>Bacteria</taxon>
        <taxon>Bacillati</taxon>
        <taxon>Actinomycetota</taxon>
        <taxon>Actinomycetes</taxon>
        <taxon>Mycobacteriales</taxon>
        <taxon>Gordoniaceae</taxon>
        <taxon>Gordonia</taxon>
    </lineage>
</organism>
<evidence type="ECO:0000256" key="2">
    <source>
        <dbReference type="ARBA" id="ARBA00023033"/>
    </source>
</evidence>
<dbReference type="NCBIfam" id="TIGR03858">
    <property type="entry name" value="LLM_2I7G"/>
    <property type="match status" value="1"/>
</dbReference>
<dbReference type="AlphaFoldDB" id="A0A2C9ZIS5"/>
<dbReference type="EMBL" id="NGFO01000018">
    <property type="protein sequence ID" value="OUC77765.1"/>
    <property type="molecule type" value="Genomic_DNA"/>
</dbReference>
<dbReference type="GO" id="GO:0004497">
    <property type="term" value="F:monooxygenase activity"/>
    <property type="evidence" value="ECO:0007669"/>
    <property type="project" value="UniProtKB-KW"/>
</dbReference>
<comment type="caution">
    <text evidence="4">The sequence shown here is derived from an EMBL/GenBank/DDBJ whole genome shotgun (WGS) entry which is preliminary data.</text>
</comment>
<accession>A0A2C9ZIS5</accession>
<dbReference type="SUPFAM" id="SSF51679">
    <property type="entry name" value="Bacterial luciferase-like"/>
    <property type="match status" value="1"/>
</dbReference>
<evidence type="ECO:0000259" key="3">
    <source>
        <dbReference type="Pfam" id="PF00296"/>
    </source>
</evidence>
<dbReference type="RefSeq" id="WP_086536313.1">
    <property type="nucleotide sequence ID" value="NZ_JBLKRZ010000002.1"/>
</dbReference>
<gene>
    <name evidence="4" type="ORF">CA982_16125</name>
</gene>
<protein>
    <submittedName>
        <fullName evidence="4">LLM class flavin-dependent oxidoreductase</fullName>
    </submittedName>
</protein>